<gene>
    <name evidence="1" type="ORF">FC24_GL000125</name>
</gene>
<name>A0A0R2CSR8_9LACO</name>
<comment type="caution">
    <text evidence="1">The sequence shown here is derived from an EMBL/GenBank/DDBJ whole genome shotgun (WGS) entry which is preliminary data.</text>
</comment>
<proteinExistence type="predicted"/>
<protein>
    <submittedName>
        <fullName evidence="1">Uncharacterized protein</fullName>
    </submittedName>
</protein>
<evidence type="ECO:0000313" key="2">
    <source>
        <dbReference type="Proteomes" id="UP000051638"/>
    </source>
</evidence>
<evidence type="ECO:0000313" key="1">
    <source>
        <dbReference type="EMBL" id="KRM94833.1"/>
    </source>
</evidence>
<accession>A0A0R2CSR8</accession>
<dbReference type="EMBL" id="AYYI01000080">
    <property type="protein sequence ID" value="KRM94833.1"/>
    <property type="molecule type" value="Genomic_DNA"/>
</dbReference>
<organism evidence="1 2">
    <name type="scientific">Loigolactobacillus rennini DSM 20253</name>
    <dbReference type="NCBI Taxonomy" id="1423796"/>
    <lineage>
        <taxon>Bacteria</taxon>
        <taxon>Bacillati</taxon>
        <taxon>Bacillota</taxon>
        <taxon>Bacilli</taxon>
        <taxon>Lactobacillales</taxon>
        <taxon>Lactobacillaceae</taxon>
        <taxon>Loigolactobacillus</taxon>
    </lineage>
</organism>
<keyword evidence="2" id="KW-1185">Reference proteome</keyword>
<sequence length="58" mass="6776">MTRACEYIVDCYNQIANELEEKIDFWQRCATDIKGVRVCETQKEEKISNQEEKTTDAG</sequence>
<dbReference type="AlphaFoldDB" id="A0A0R2CSR8"/>
<dbReference type="PATRIC" id="fig|1423796.3.peg.130"/>
<reference evidence="1 2" key="1">
    <citation type="journal article" date="2015" name="Genome Announc.">
        <title>Expanding the biotechnology potential of lactobacilli through comparative genomics of 213 strains and associated genera.</title>
        <authorList>
            <person name="Sun Z."/>
            <person name="Harris H.M."/>
            <person name="McCann A."/>
            <person name="Guo C."/>
            <person name="Argimon S."/>
            <person name="Zhang W."/>
            <person name="Yang X."/>
            <person name="Jeffery I.B."/>
            <person name="Cooney J.C."/>
            <person name="Kagawa T.F."/>
            <person name="Liu W."/>
            <person name="Song Y."/>
            <person name="Salvetti E."/>
            <person name="Wrobel A."/>
            <person name="Rasinkangas P."/>
            <person name="Parkhill J."/>
            <person name="Rea M.C."/>
            <person name="O'Sullivan O."/>
            <person name="Ritari J."/>
            <person name="Douillard F.P."/>
            <person name="Paul Ross R."/>
            <person name="Yang R."/>
            <person name="Briner A.E."/>
            <person name="Felis G.E."/>
            <person name="de Vos W.M."/>
            <person name="Barrangou R."/>
            <person name="Klaenhammer T.R."/>
            <person name="Caufield P.W."/>
            <person name="Cui Y."/>
            <person name="Zhang H."/>
            <person name="O'Toole P.W."/>
        </authorList>
    </citation>
    <scope>NUCLEOTIDE SEQUENCE [LARGE SCALE GENOMIC DNA]</scope>
    <source>
        <strain evidence="1 2">DSM 20253</strain>
    </source>
</reference>
<dbReference type="Proteomes" id="UP000051638">
    <property type="component" value="Unassembled WGS sequence"/>
</dbReference>